<dbReference type="InterPro" id="IPR006530">
    <property type="entry name" value="YD"/>
</dbReference>
<dbReference type="InterPro" id="IPR022385">
    <property type="entry name" value="Rhs_assc_core"/>
</dbReference>
<gene>
    <name evidence="4" type="ORF">CLV45_0779</name>
</gene>
<evidence type="ECO:0000313" key="4">
    <source>
        <dbReference type="EMBL" id="PJJ59362.1"/>
    </source>
</evidence>
<dbReference type="NCBIfam" id="TIGR01643">
    <property type="entry name" value="YD_repeat_2x"/>
    <property type="match status" value="8"/>
</dbReference>
<evidence type="ECO:0000259" key="3">
    <source>
        <dbReference type="Pfam" id="PF25023"/>
    </source>
</evidence>
<dbReference type="PANTHER" id="PTHR32305">
    <property type="match status" value="1"/>
</dbReference>
<dbReference type="NCBIfam" id="TIGR03696">
    <property type="entry name" value="Rhs_assc_core"/>
    <property type="match status" value="1"/>
</dbReference>
<name>A0A2M9BN55_9BACT</name>
<proteinExistence type="predicted"/>
<dbReference type="Pfam" id="PF25023">
    <property type="entry name" value="TEN_YD-shell"/>
    <property type="match status" value="1"/>
</dbReference>
<reference evidence="4 5" key="1">
    <citation type="submission" date="2017-11" db="EMBL/GenBank/DDBJ databases">
        <title>Genomic Encyclopedia of Archaeal and Bacterial Type Strains, Phase II (KMG-II): From Individual Species to Whole Genera.</title>
        <authorList>
            <person name="Goeker M."/>
        </authorList>
    </citation>
    <scope>NUCLEOTIDE SEQUENCE [LARGE SCALE GENOMIC DNA]</scope>
    <source>
        <strain evidence="4 5">DSM 11115</strain>
    </source>
</reference>
<dbReference type="Pfam" id="PF20148">
    <property type="entry name" value="DUF6531"/>
    <property type="match status" value="1"/>
</dbReference>
<dbReference type="EMBL" id="PGFA01000001">
    <property type="protein sequence ID" value="PJJ59362.1"/>
    <property type="molecule type" value="Genomic_DNA"/>
</dbReference>
<evidence type="ECO:0000313" key="5">
    <source>
        <dbReference type="Proteomes" id="UP000228535"/>
    </source>
</evidence>
<dbReference type="InterPro" id="IPR045351">
    <property type="entry name" value="DUF6531"/>
</dbReference>
<feature type="domain" description="Teneurin-like YD-shell" evidence="3">
    <location>
        <begin position="1078"/>
        <end position="1322"/>
    </location>
</feature>
<keyword evidence="5" id="KW-1185">Reference proteome</keyword>
<keyword evidence="1" id="KW-0677">Repeat</keyword>
<dbReference type="InterPro" id="IPR050708">
    <property type="entry name" value="T6SS_VgrG/RHS"/>
</dbReference>
<dbReference type="PANTHER" id="PTHR32305:SF15">
    <property type="entry name" value="PROTEIN RHSA-RELATED"/>
    <property type="match status" value="1"/>
</dbReference>
<protein>
    <submittedName>
        <fullName evidence="4">RHS repeat-associated protein</fullName>
    </submittedName>
</protein>
<dbReference type="PRINTS" id="PR00394">
    <property type="entry name" value="RHSPROTEIN"/>
</dbReference>
<dbReference type="Proteomes" id="UP000228535">
    <property type="component" value="Unassembled WGS sequence"/>
</dbReference>
<dbReference type="InterPro" id="IPR025460">
    <property type="entry name" value="DUF4280"/>
</dbReference>
<dbReference type="Gene3D" id="2.180.10.10">
    <property type="entry name" value="RHS repeat-associated core"/>
    <property type="match status" value="4"/>
</dbReference>
<dbReference type="RefSeq" id="WP_100335082.1">
    <property type="nucleotide sequence ID" value="NZ_PGFA01000001.1"/>
</dbReference>
<dbReference type="InterPro" id="IPR031325">
    <property type="entry name" value="RHS_repeat"/>
</dbReference>
<dbReference type="Pfam" id="PF05593">
    <property type="entry name" value="RHS_repeat"/>
    <property type="match status" value="3"/>
</dbReference>
<dbReference type="OrthoDB" id="9765204at2"/>
<dbReference type="InterPro" id="IPR056823">
    <property type="entry name" value="TEN-like_YD-shell"/>
</dbReference>
<feature type="domain" description="DUF6531" evidence="2">
    <location>
        <begin position="350"/>
        <end position="423"/>
    </location>
</feature>
<evidence type="ECO:0000259" key="2">
    <source>
        <dbReference type="Pfam" id="PF20148"/>
    </source>
</evidence>
<sequence>MAKKYVPAGVFLTCDKGTLPATLNVTFNAFTSIYGQNLATDKDMIPLVNIPPMGVCSVTKMPCVFLPSTPWSPVKNDVQLGMGHPLLEDSKLQCSASGRIGIHFTMAAAQAACAPPPAPEKSLADQADDYLKTLGPLGAYGRFQLGVAEGVWEGGKGLAEGLWGMAKGGWNAVTHPVDTANAIAEGATSAYKWAGDSQNWSNAAHSAGQGISNAADWASHGENWQKVGDKLQNMSPRDWGNVTGQVAFEVGLTVATAGAGTALNAAAKTSRVARMALRAARIADVEGHAMSLASRAARSAAGRMKTLGKVLTGAKKARKAEKAAAKAGKKAKQLAAVTDCAGPKKCTRVGHPVDVAAGLVFTEAVDFELPGPIPFVWERIWYSRSTHQGALGHGWHHRYDLALAVEEDGSLALRLADGRLALFAPPAGKAGSFNRPEKLEAFGPADQGYRIWNKDERLWYVFAPEAVNEVYLLQAVEDNNGFAIRFAYTPQGFLSSITDSVGRQLRADTDPLGRLTALHAPLPEPGAEGSFVIVRYEYSEAGDMVRTTDALGHAMTFVYEHHLLVRETNRLGLSFYFRYDSTGPEARCLRTWGDGGIYDTTLRYESAEHTVVTDSVGYTKHYTHRHGLVVVMLDSLGAVRQWTYNEDTDLTLERDPLGQATSYEYDARGNQTLVTYPDGAKIQTQYNPQDLPIQAIDANEQVWQWTYDEAGNLLRRINPVGASTEYSYDAQGRLVGVADNLAQTLRLRYDAHYNIGEVLAPNGQVSSNQYDFLGRVIRTSDFRGNVRQYQYDILGRILWLREPDGAERTFTYDAVGSVLREQDPHSTTQYTYTSTGLLAARDQAGARVSFTYDTEGRLTSLCNEHGEVYTLVLDVAGQVVEEVGFDGLTRRYYRDLAGRVTTLQRPAGRSTQYAYDAVGRLTEVLHHDGTQAQFVYRPDGELVEANTPQHSVRLDKNALGQVVREVQGQHVVESDYDILGQRLGLRSSLGAAAQMQRSLSGQLEYVRTDQWQAKFTYNAFGQEIERVLESLQLSWQHDVLGRPARQTIHTERATKSHQRRYHWLTPSRLSEIDATAIGRTSFTHDEQDNLVSTRYADGVQEIRQPDAIGNLFRTPSRTDRQYGKGGQLREANGTRYYYDAEGNLVRKRLSNGQQWHYDWDGAGQLTSVTRPDGYAVTFTYDALGRRLSKRFRGRVTRWVWDGNQPLHEWQELEVGPGAGSVQDLTTWLFEDASFAPMAKLTAQAAYSVLVDHLGTPLELYDQQGTKTWQAQLDSYGQVREGKGKPQDCPFRYQGQYEDVETGLYYNRFRYYDPEAGRYISQDPIGVLGGMNLYSYVADPTTWIDPFGWYSDLNHDGMGHHLFPRSVAGKLQLPKLDKPGSIAWYPDDPTGTADLHKRLHRALIDEGVPFHGSKYTGSVDDFFDKGKKAYAGFPEKGFLKLPGTNQILYRNLTPGEALEKLQELHKAGKIPCPK</sequence>
<evidence type="ECO:0000256" key="1">
    <source>
        <dbReference type="ARBA" id="ARBA00022737"/>
    </source>
</evidence>
<accession>A0A2M9BN55</accession>
<organism evidence="4 5">
    <name type="scientific">Hymenobacter chitinivorans DSM 11115</name>
    <dbReference type="NCBI Taxonomy" id="1121954"/>
    <lineage>
        <taxon>Bacteria</taxon>
        <taxon>Pseudomonadati</taxon>
        <taxon>Bacteroidota</taxon>
        <taxon>Cytophagia</taxon>
        <taxon>Cytophagales</taxon>
        <taxon>Hymenobacteraceae</taxon>
        <taxon>Hymenobacter</taxon>
    </lineage>
</organism>
<dbReference type="Pfam" id="PF14107">
    <property type="entry name" value="DUF4280"/>
    <property type="match status" value="1"/>
</dbReference>
<comment type="caution">
    <text evidence="4">The sequence shown here is derived from an EMBL/GenBank/DDBJ whole genome shotgun (WGS) entry which is preliminary data.</text>
</comment>